<dbReference type="AlphaFoldDB" id="A0A9N9G7I3"/>
<keyword evidence="1" id="KW-0732">Signal</keyword>
<proteinExistence type="predicted"/>
<feature type="non-terminal residue" evidence="2">
    <location>
        <position position="1"/>
    </location>
</feature>
<keyword evidence="3" id="KW-1185">Reference proteome</keyword>
<sequence length="70" mass="8349">AKANVLIKLLFIINLLKTQIANESINIKEQERLIRIEYKKLVIQKDKNDELKKEIILREKLQKLLYNCTL</sequence>
<evidence type="ECO:0000313" key="2">
    <source>
        <dbReference type="EMBL" id="CAG8586871.1"/>
    </source>
</evidence>
<dbReference type="OrthoDB" id="2422747at2759"/>
<gene>
    <name evidence="2" type="ORF">ALEPTO_LOCUS7525</name>
</gene>
<comment type="caution">
    <text evidence="2">The sequence shown here is derived from an EMBL/GenBank/DDBJ whole genome shotgun (WGS) entry which is preliminary data.</text>
</comment>
<evidence type="ECO:0000256" key="1">
    <source>
        <dbReference type="SAM" id="SignalP"/>
    </source>
</evidence>
<dbReference type="EMBL" id="CAJVPS010003342">
    <property type="protein sequence ID" value="CAG8586871.1"/>
    <property type="molecule type" value="Genomic_DNA"/>
</dbReference>
<protein>
    <submittedName>
        <fullName evidence="2">4708_t:CDS:1</fullName>
    </submittedName>
</protein>
<feature type="signal peptide" evidence="1">
    <location>
        <begin position="1"/>
        <end position="21"/>
    </location>
</feature>
<accession>A0A9N9G7I3</accession>
<dbReference type="Proteomes" id="UP000789508">
    <property type="component" value="Unassembled WGS sequence"/>
</dbReference>
<evidence type="ECO:0000313" key="3">
    <source>
        <dbReference type="Proteomes" id="UP000789508"/>
    </source>
</evidence>
<feature type="chain" id="PRO_5040238600" evidence="1">
    <location>
        <begin position="22"/>
        <end position="70"/>
    </location>
</feature>
<organism evidence="2 3">
    <name type="scientific">Ambispora leptoticha</name>
    <dbReference type="NCBI Taxonomy" id="144679"/>
    <lineage>
        <taxon>Eukaryota</taxon>
        <taxon>Fungi</taxon>
        <taxon>Fungi incertae sedis</taxon>
        <taxon>Mucoromycota</taxon>
        <taxon>Glomeromycotina</taxon>
        <taxon>Glomeromycetes</taxon>
        <taxon>Archaeosporales</taxon>
        <taxon>Ambisporaceae</taxon>
        <taxon>Ambispora</taxon>
    </lineage>
</organism>
<reference evidence="2" key="1">
    <citation type="submission" date="2021-06" db="EMBL/GenBank/DDBJ databases">
        <authorList>
            <person name="Kallberg Y."/>
            <person name="Tangrot J."/>
            <person name="Rosling A."/>
        </authorList>
    </citation>
    <scope>NUCLEOTIDE SEQUENCE</scope>
    <source>
        <strain evidence="2">FL130A</strain>
    </source>
</reference>
<name>A0A9N9G7I3_9GLOM</name>